<evidence type="ECO:0000256" key="4">
    <source>
        <dbReference type="ARBA" id="ARBA00022630"/>
    </source>
</evidence>
<evidence type="ECO:0000256" key="5">
    <source>
        <dbReference type="ARBA" id="ARBA00022827"/>
    </source>
</evidence>
<dbReference type="SUPFAM" id="SSF51905">
    <property type="entry name" value="FAD/NAD(P)-binding domain"/>
    <property type="match status" value="1"/>
</dbReference>
<dbReference type="InterPro" id="IPR003006">
    <property type="entry name" value="Ig/MHC_CS"/>
</dbReference>
<feature type="domain" description="NADH-rubredoxin oxidoreductase C-terminal" evidence="8">
    <location>
        <begin position="403"/>
        <end position="463"/>
    </location>
</feature>
<dbReference type="WBParaSite" id="nRc.2.0.1.t17423-RA">
    <property type="protein sequence ID" value="nRc.2.0.1.t17423-RA"/>
    <property type="gene ID" value="nRc.2.0.1.g17423"/>
</dbReference>
<dbReference type="InterPro" id="IPR023753">
    <property type="entry name" value="FAD/NAD-binding_dom"/>
</dbReference>
<keyword evidence="4" id="KW-0285">Flavoprotein</keyword>
<comment type="similarity">
    <text evidence="2">Belongs to the class-I pyridine nucleotide-disulfide oxidoreductase family. PYROXD1 subfamily.</text>
</comment>
<protein>
    <recommendedName>
        <fullName evidence="3">Pyridine nucleotide-disulfide oxidoreductase domain-containing protein 1</fullName>
    </recommendedName>
</protein>
<keyword evidence="6" id="KW-0560">Oxidoreductase</keyword>
<dbReference type="Proteomes" id="UP000887565">
    <property type="component" value="Unplaced"/>
</dbReference>
<dbReference type="InterPro" id="IPR036188">
    <property type="entry name" value="FAD/NAD-bd_sf"/>
</dbReference>
<keyword evidence="9" id="KW-1185">Reference proteome</keyword>
<dbReference type="PANTHER" id="PTHR43429:SF2">
    <property type="entry name" value="PYRIDINE NUCLEOTIDE-DISULFIDE OXIDOREDUCTASE DOMAIN-CONTAINING PROTEIN 1"/>
    <property type="match status" value="1"/>
</dbReference>
<dbReference type="OMA" id="MCENLIL"/>
<comment type="cofactor">
    <cofactor evidence="1">
        <name>FAD</name>
        <dbReference type="ChEBI" id="CHEBI:57692"/>
    </cofactor>
</comment>
<evidence type="ECO:0000313" key="9">
    <source>
        <dbReference type="Proteomes" id="UP000887565"/>
    </source>
</evidence>
<feature type="domain" description="FAD/NAD(P)-binding" evidence="7">
    <location>
        <begin position="2"/>
        <end position="188"/>
    </location>
</feature>
<dbReference type="PROSITE" id="PS00290">
    <property type="entry name" value="IG_MHC"/>
    <property type="match status" value="1"/>
</dbReference>
<dbReference type="AlphaFoldDB" id="A0A915ITQ8"/>
<feature type="domain" description="FAD/NAD(P)-binding" evidence="7">
    <location>
        <begin position="273"/>
        <end position="372"/>
    </location>
</feature>
<dbReference type="Gene3D" id="3.30.390.30">
    <property type="match status" value="1"/>
</dbReference>
<dbReference type="InterPro" id="IPR041575">
    <property type="entry name" value="Rubredoxin_C"/>
</dbReference>
<reference evidence="10" key="1">
    <citation type="submission" date="2022-11" db="UniProtKB">
        <authorList>
            <consortium name="WormBaseParasite"/>
        </authorList>
    </citation>
    <scope>IDENTIFICATION</scope>
</reference>
<keyword evidence="5" id="KW-0274">FAD</keyword>
<evidence type="ECO:0000256" key="6">
    <source>
        <dbReference type="ARBA" id="ARBA00023002"/>
    </source>
</evidence>
<evidence type="ECO:0000256" key="3">
    <source>
        <dbReference type="ARBA" id="ARBA00018240"/>
    </source>
</evidence>
<evidence type="ECO:0000256" key="2">
    <source>
        <dbReference type="ARBA" id="ARBA00008147"/>
    </source>
</evidence>
<dbReference type="Gene3D" id="3.50.50.60">
    <property type="entry name" value="FAD/NAD(P)-binding domain"/>
    <property type="match status" value="3"/>
</dbReference>
<sequence>MRYVVVGGGIAAVSCVEELSSLDSESEIVLISASKVVKAVSNVRQTGHVMEEFDVVEKAAEDLSTKRNNVSVIFDYCCRIDSDRSEVHMKNGLILKYDKICLATGGRPKLISDSEFVVGIRDTESVQSFQEKLKGCKRIMVVGNGGIASELIYELKNVEIIWAIKHKSIIATFIDAGAAQFLLSHMNNEPCSSGDIETVSKRWKYSHAPAPIEPQISFSTHGSALGPDWVNNVNATGCQQVPKNVHVEYECEVDHVIDSEQFLNENRNDESLLNTSLELERRNWKAYVRLTNGKVYGCDLLVSATGVSPNNCIPVVGHEVLCLADDGGVMVNDQMETSVKGVYAAGDLCTASWKWYPHWIQMRLWTQAKQMGLYAGKCMWLNQQEKKADLDLCFEIFTHVTKFFGFKIVLLGLFNSQTLRPDHEAHVREEYVKVLIQDGKVQGAILIGETDLEETMENLILNETDVTGLNLLDPSIDIEDYFD</sequence>
<dbReference type="InterPro" id="IPR016156">
    <property type="entry name" value="FAD/NAD-linked_Rdtase_dimer_sf"/>
</dbReference>
<evidence type="ECO:0000313" key="10">
    <source>
        <dbReference type="WBParaSite" id="nRc.2.0.1.t17423-RA"/>
    </source>
</evidence>
<evidence type="ECO:0000259" key="7">
    <source>
        <dbReference type="Pfam" id="PF07992"/>
    </source>
</evidence>
<dbReference type="InterPro" id="IPR050260">
    <property type="entry name" value="FAD-bd_OxRdtase"/>
</dbReference>
<evidence type="ECO:0000256" key="1">
    <source>
        <dbReference type="ARBA" id="ARBA00001974"/>
    </source>
</evidence>
<evidence type="ECO:0000259" key="8">
    <source>
        <dbReference type="Pfam" id="PF18267"/>
    </source>
</evidence>
<dbReference type="PRINTS" id="PR00368">
    <property type="entry name" value="FADPNR"/>
</dbReference>
<accession>A0A915ITQ8</accession>
<proteinExistence type="inferred from homology"/>
<dbReference type="Pfam" id="PF18267">
    <property type="entry name" value="Rubredoxin_C"/>
    <property type="match status" value="1"/>
</dbReference>
<dbReference type="Pfam" id="PF07992">
    <property type="entry name" value="Pyr_redox_2"/>
    <property type="match status" value="2"/>
</dbReference>
<dbReference type="PANTHER" id="PTHR43429">
    <property type="entry name" value="PYRIDINE NUCLEOTIDE-DISULFIDE OXIDOREDUCTASE DOMAIN-CONTAINING"/>
    <property type="match status" value="1"/>
</dbReference>
<name>A0A915ITQ8_ROMCU</name>
<dbReference type="GO" id="GO:0016491">
    <property type="term" value="F:oxidoreductase activity"/>
    <property type="evidence" value="ECO:0007669"/>
    <property type="project" value="UniProtKB-KW"/>
</dbReference>
<organism evidence="9 10">
    <name type="scientific">Romanomermis culicivorax</name>
    <name type="common">Nematode worm</name>
    <dbReference type="NCBI Taxonomy" id="13658"/>
    <lineage>
        <taxon>Eukaryota</taxon>
        <taxon>Metazoa</taxon>
        <taxon>Ecdysozoa</taxon>
        <taxon>Nematoda</taxon>
        <taxon>Enoplea</taxon>
        <taxon>Dorylaimia</taxon>
        <taxon>Mermithida</taxon>
        <taxon>Mermithoidea</taxon>
        <taxon>Mermithidae</taxon>
        <taxon>Romanomermis</taxon>
    </lineage>
</organism>
<dbReference type="PROSITE" id="PS51257">
    <property type="entry name" value="PROKAR_LIPOPROTEIN"/>
    <property type="match status" value="1"/>
</dbReference>